<gene>
    <name evidence="2" type="ORF">MSj_01271</name>
</gene>
<protein>
    <submittedName>
        <fullName evidence="2">Uncharacterized protein</fullName>
    </submittedName>
</protein>
<evidence type="ECO:0000313" key="3">
    <source>
        <dbReference type="Proteomes" id="UP000248272"/>
    </source>
</evidence>
<keyword evidence="1" id="KW-0812">Transmembrane</keyword>
<evidence type="ECO:0000313" key="2">
    <source>
        <dbReference type="EMBL" id="GBL09791.1"/>
    </source>
</evidence>
<dbReference type="AlphaFoldDB" id="A0A2Z6UQ20"/>
<keyword evidence="1" id="KW-1133">Transmembrane helix</keyword>
<dbReference type="Proteomes" id="UP000248272">
    <property type="component" value="Unassembled WGS sequence"/>
</dbReference>
<feature type="transmembrane region" description="Helical" evidence="1">
    <location>
        <begin position="27"/>
        <end position="47"/>
    </location>
</feature>
<accession>A0A2Z6UQ20</accession>
<dbReference type="EMBL" id="BDSG01000023">
    <property type="protein sequence ID" value="GBL09791.1"/>
    <property type="molecule type" value="Genomic_DNA"/>
</dbReference>
<organism evidence="2 3">
    <name type="scientific">Microcystis aeruginosa Sj</name>
    <dbReference type="NCBI Taxonomy" id="1979544"/>
    <lineage>
        <taxon>Bacteria</taxon>
        <taxon>Bacillati</taxon>
        <taxon>Cyanobacteriota</taxon>
        <taxon>Cyanophyceae</taxon>
        <taxon>Oscillatoriophycideae</taxon>
        <taxon>Chroococcales</taxon>
        <taxon>Microcystaceae</taxon>
        <taxon>Microcystis</taxon>
    </lineage>
</organism>
<name>A0A2Z6UQ20_MICAE</name>
<evidence type="ECO:0000256" key="1">
    <source>
        <dbReference type="SAM" id="Phobius"/>
    </source>
</evidence>
<proteinExistence type="predicted"/>
<comment type="caution">
    <text evidence="2">The sequence shown here is derived from an EMBL/GenBank/DDBJ whole genome shotgun (WGS) entry which is preliminary data.</text>
</comment>
<reference evidence="2 3" key="1">
    <citation type="journal article" date="2018" name="Front. Microbiol.">
        <title>Adaptation of the Freshwater Bloom-Forming Cyanobacterium Microcystis aeruginosa to Brackish Water Is Driven by Recent Horizontal Transfer of Sucrose Genes.</title>
        <authorList>
            <person name="Tanabe Y."/>
            <person name="Hodoki Y."/>
            <person name="Sano T."/>
            <person name="Tada K."/>
            <person name="Watanabe M.M."/>
        </authorList>
    </citation>
    <scope>NUCLEOTIDE SEQUENCE [LARGE SCALE GENOMIC DNA]</scope>
    <source>
        <strain evidence="2 3">Sj</strain>
    </source>
</reference>
<keyword evidence="1" id="KW-0472">Membrane</keyword>
<sequence length="121" mass="14098">MDYFILFCLDLCKRSIVVIQQKIKRSIFYILALILSTILIINIGYSFEGSGTQLGDYQFLSHSFKQLQTYPVLKSFSIPIPAAYLQALDFGKYKQERFFVTWYDSIWGHKSTKSLSGKRFN</sequence>